<dbReference type="InterPro" id="IPR020472">
    <property type="entry name" value="WD40_PAC1"/>
</dbReference>
<gene>
    <name evidence="5" type="ORF">XAT740_LOCUS33900</name>
</gene>
<dbReference type="SMART" id="SM00320">
    <property type="entry name" value="WD40"/>
    <property type="match status" value="7"/>
</dbReference>
<keyword evidence="2" id="KW-0677">Repeat</keyword>
<dbReference type="InterPro" id="IPR019775">
    <property type="entry name" value="WD40_repeat_CS"/>
</dbReference>
<dbReference type="PANTHER" id="PTHR19848:SF8">
    <property type="entry name" value="F-BOX AND WD REPEAT DOMAIN CONTAINING 7"/>
    <property type="match status" value="1"/>
</dbReference>
<dbReference type="PROSITE" id="PS51698">
    <property type="entry name" value="U_BOX"/>
    <property type="match status" value="1"/>
</dbReference>
<dbReference type="SMART" id="SM00504">
    <property type="entry name" value="Ubox"/>
    <property type="match status" value="1"/>
</dbReference>
<evidence type="ECO:0000256" key="2">
    <source>
        <dbReference type="ARBA" id="ARBA00022737"/>
    </source>
</evidence>
<dbReference type="AlphaFoldDB" id="A0A815KQZ3"/>
<organism evidence="5 6">
    <name type="scientific">Adineta ricciae</name>
    <name type="common">Rotifer</name>
    <dbReference type="NCBI Taxonomy" id="249248"/>
    <lineage>
        <taxon>Eukaryota</taxon>
        <taxon>Metazoa</taxon>
        <taxon>Spiralia</taxon>
        <taxon>Gnathifera</taxon>
        <taxon>Rotifera</taxon>
        <taxon>Eurotatoria</taxon>
        <taxon>Bdelloidea</taxon>
        <taxon>Adinetida</taxon>
        <taxon>Adinetidae</taxon>
        <taxon>Adineta</taxon>
    </lineage>
</organism>
<keyword evidence="1 3" id="KW-0853">WD repeat</keyword>
<dbReference type="InterPro" id="IPR036322">
    <property type="entry name" value="WD40_repeat_dom_sf"/>
</dbReference>
<dbReference type="InterPro" id="IPR013083">
    <property type="entry name" value="Znf_RING/FYVE/PHD"/>
</dbReference>
<feature type="repeat" description="WD" evidence="3">
    <location>
        <begin position="127"/>
        <end position="148"/>
    </location>
</feature>
<dbReference type="InterPro" id="IPR015943">
    <property type="entry name" value="WD40/YVTN_repeat-like_dom_sf"/>
</dbReference>
<protein>
    <recommendedName>
        <fullName evidence="4">U-box domain-containing protein</fullName>
    </recommendedName>
</protein>
<evidence type="ECO:0000256" key="1">
    <source>
        <dbReference type="ARBA" id="ARBA00022574"/>
    </source>
</evidence>
<dbReference type="PRINTS" id="PR00320">
    <property type="entry name" value="GPROTEINBRPT"/>
</dbReference>
<feature type="repeat" description="WD" evidence="3">
    <location>
        <begin position="20"/>
        <end position="64"/>
    </location>
</feature>
<accession>A0A815KQZ3</accession>
<evidence type="ECO:0000313" key="6">
    <source>
        <dbReference type="Proteomes" id="UP000663828"/>
    </source>
</evidence>
<dbReference type="PANTHER" id="PTHR19848">
    <property type="entry name" value="WD40 REPEAT PROTEIN"/>
    <property type="match status" value="1"/>
</dbReference>
<sequence length="511" mass="57235">MMSDANDTSPSISVRLVHTLGGHTSDVNTVIFSPTQSASPLLASCSSDKTIRLWNLSDQSSTTLTRHTYQVHCLAFSPILSEANDATAKYMASVSTDGTCLLWDLATISVLKEYKHDSGSPIRVCQFSSDGVLLATAGDDELINLWDITALSSRPVKIFTGHSASIVALQFFSNLLISGSFYGDLKIWTVDSSFTGAVHFEREAHDLGVNCLDVLSPSSTESHHHHHPPYLIASGGNDNQIKLWHCSSSSKHQLTHIRTLKRHSCAVMCVAFGIKHYLASGSGDKTIIIWNYESGELVHRFDAHTRYVTCCSFSLDGQYLASGSNDRMVNLWKIDYHDAENGSHDAKQKKSKKLQFKSHPIDQWTDEMVHQWAEQFNVKINVNLTGNDLLSKSDSEILDLFNGNEQLLNELSALRHRHFVKQISSKRADQNPKSNEVNQENLPNEFLCPITHELMADPVCISDGYTYERKAIEEWLTKKQTSPMMNVSIKNTQLYSNKTLKMLIDKYVQQH</sequence>
<feature type="domain" description="U-box" evidence="4">
    <location>
        <begin position="441"/>
        <end position="511"/>
    </location>
</feature>
<dbReference type="Pfam" id="PF00400">
    <property type="entry name" value="WD40"/>
    <property type="match status" value="7"/>
</dbReference>
<feature type="repeat" description="WD" evidence="3">
    <location>
        <begin position="159"/>
        <end position="192"/>
    </location>
</feature>
<keyword evidence="6" id="KW-1185">Reference proteome</keyword>
<dbReference type="InterPro" id="IPR001680">
    <property type="entry name" value="WD40_rpt"/>
</dbReference>
<reference evidence="5" key="1">
    <citation type="submission" date="2021-02" db="EMBL/GenBank/DDBJ databases">
        <authorList>
            <person name="Nowell W R."/>
        </authorList>
    </citation>
    <scope>NUCLEOTIDE SEQUENCE</scope>
</reference>
<dbReference type="Gene3D" id="2.130.10.10">
    <property type="entry name" value="YVTN repeat-like/Quinoprotein amine dehydrogenase"/>
    <property type="match status" value="2"/>
</dbReference>
<dbReference type="InterPro" id="IPR003613">
    <property type="entry name" value="Ubox_domain"/>
</dbReference>
<proteinExistence type="predicted"/>
<dbReference type="EMBL" id="CAJNOR010003273">
    <property type="protein sequence ID" value="CAF1396551.1"/>
    <property type="molecule type" value="Genomic_DNA"/>
</dbReference>
<dbReference type="Proteomes" id="UP000663828">
    <property type="component" value="Unassembled WGS sequence"/>
</dbReference>
<dbReference type="GO" id="GO:0004842">
    <property type="term" value="F:ubiquitin-protein transferase activity"/>
    <property type="evidence" value="ECO:0007669"/>
    <property type="project" value="InterPro"/>
</dbReference>
<evidence type="ECO:0000259" key="4">
    <source>
        <dbReference type="PROSITE" id="PS51698"/>
    </source>
</evidence>
<dbReference type="Gene3D" id="3.30.40.10">
    <property type="entry name" value="Zinc/RING finger domain, C3HC4 (zinc finger)"/>
    <property type="match status" value="1"/>
</dbReference>
<evidence type="ECO:0000313" key="5">
    <source>
        <dbReference type="EMBL" id="CAF1396551.1"/>
    </source>
</evidence>
<dbReference type="Pfam" id="PF04564">
    <property type="entry name" value="U-box"/>
    <property type="match status" value="1"/>
</dbReference>
<dbReference type="SUPFAM" id="SSF57850">
    <property type="entry name" value="RING/U-box"/>
    <property type="match status" value="1"/>
</dbReference>
<name>A0A815KQZ3_ADIRI</name>
<evidence type="ECO:0000256" key="3">
    <source>
        <dbReference type="PROSITE-ProRule" id="PRU00221"/>
    </source>
</evidence>
<feature type="repeat" description="WD" evidence="3">
    <location>
        <begin position="301"/>
        <end position="335"/>
    </location>
</feature>
<dbReference type="CDD" id="cd16655">
    <property type="entry name" value="RING-Ubox_WDSUB1-like"/>
    <property type="match status" value="1"/>
</dbReference>
<dbReference type="CDD" id="cd00200">
    <property type="entry name" value="WD40"/>
    <property type="match status" value="1"/>
</dbReference>
<dbReference type="GO" id="GO:0016567">
    <property type="term" value="P:protein ubiquitination"/>
    <property type="evidence" value="ECO:0007669"/>
    <property type="project" value="InterPro"/>
</dbReference>
<dbReference type="PROSITE" id="PS00678">
    <property type="entry name" value="WD_REPEATS_1"/>
    <property type="match status" value="3"/>
</dbReference>
<feature type="repeat" description="WD" evidence="3">
    <location>
        <begin position="260"/>
        <end position="300"/>
    </location>
</feature>
<comment type="caution">
    <text evidence="5">The sequence shown here is derived from an EMBL/GenBank/DDBJ whole genome shotgun (WGS) entry which is preliminary data.</text>
</comment>
<dbReference type="PROSITE" id="PS50294">
    <property type="entry name" value="WD_REPEATS_REGION"/>
    <property type="match status" value="3"/>
</dbReference>
<dbReference type="PROSITE" id="PS50082">
    <property type="entry name" value="WD_REPEATS_2"/>
    <property type="match status" value="5"/>
</dbReference>
<dbReference type="SUPFAM" id="SSF50978">
    <property type="entry name" value="WD40 repeat-like"/>
    <property type="match status" value="1"/>
</dbReference>